<dbReference type="InterPro" id="IPR050409">
    <property type="entry name" value="E3_ubiq-protein_ligase"/>
</dbReference>
<feature type="region of interest" description="Disordered" evidence="13">
    <location>
        <begin position="420"/>
        <end position="541"/>
    </location>
</feature>
<feature type="coiled-coil region" evidence="12">
    <location>
        <begin position="1033"/>
        <end position="1060"/>
    </location>
</feature>
<feature type="region of interest" description="Disordered" evidence="13">
    <location>
        <begin position="1283"/>
        <end position="1303"/>
    </location>
</feature>
<evidence type="ECO:0000256" key="9">
    <source>
        <dbReference type="ARBA" id="ARBA00023242"/>
    </source>
</evidence>
<evidence type="ECO:0000256" key="8">
    <source>
        <dbReference type="ARBA" id="ARBA00022816"/>
    </source>
</evidence>
<dbReference type="GO" id="GO:0000209">
    <property type="term" value="P:protein polyubiquitination"/>
    <property type="evidence" value="ECO:0007669"/>
    <property type="project" value="TreeGrafter"/>
</dbReference>
<feature type="region of interest" description="Disordered" evidence="13">
    <location>
        <begin position="180"/>
        <end position="217"/>
    </location>
</feature>
<dbReference type="GO" id="GO:0005634">
    <property type="term" value="C:nucleus"/>
    <property type="evidence" value="ECO:0007669"/>
    <property type="project" value="UniProtKB-SubCell"/>
</dbReference>
<feature type="compositionally biased region" description="Basic and acidic residues" evidence="13">
    <location>
        <begin position="1715"/>
        <end position="1729"/>
    </location>
</feature>
<dbReference type="GO" id="GO:0051028">
    <property type="term" value="P:mRNA transport"/>
    <property type="evidence" value="ECO:0007669"/>
    <property type="project" value="UniProtKB-KW"/>
</dbReference>
<dbReference type="FunFam" id="3.30.2160.10:FF:000001">
    <property type="entry name" value="E3 ubiquitin-protein ligase NEDD4-like"/>
    <property type="match status" value="1"/>
</dbReference>
<evidence type="ECO:0000256" key="7">
    <source>
        <dbReference type="ARBA" id="ARBA00022786"/>
    </source>
</evidence>
<keyword evidence="9" id="KW-0539">Nucleus</keyword>
<evidence type="ECO:0000256" key="5">
    <source>
        <dbReference type="ARBA" id="ARBA00022448"/>
    </source>
</evidence>
<dbReference type="GO" id="GO:0009966">
    <property type="term" value="P:regulation of signal transduction"/>
    <property type="evidence" value="ECO:0007669"/>
    <property type="project" value="UniProtKB-ARBA"/>
</dbReference>
<evidence type="ECO:0000256" key="1">
    <source>
        <dbReference type="ARBA" id="ARBA00000885"/>
    </source>
</evidence>
<dbReference type="Gene3D" id="3.30.2160.10">
    <property type="entry name" value="Hect, E3 ligase catalytic domain"/>
    <property type="match status" value="1"/>
</dbReference>
<name>A0A1L8DTA2_9DIPT</name>
<feature type="compositionally biased region" description="Low complexity" evidence="13">
    <location>
        <begin position="437"/>
        <end position="449"/>
    </location>
</feature>
<organism evidence="15">
    <name type="scientific">Nyssomyia neivai</name>
    <dbReference type="NCBI Taxonomy" id="330878"/>
    <lineage>
        <taxon>Eukaryota</taxon>
        <taxon>Metazoa</taxon>
        <taxon>Ecdysozoa</taxon>
        <taxon>Arthropoda</taxon>
        <taxon>Hexapoda</taxon>
        <taxon>Insecta</taxon>
        <taxon>Pterygota</taxon>
        <taxon>Neoptera</taxon>
        <taxon>Endopterygota</taxon>
        <taxon>Diptera</taxon>
        <taxon>Nematocera</taxon>
        <taxon>Psychodoidea</taxon>
        <taxon>Psychodidae</taxon>
        <taxon>Nyssomyia</taxon>
    </lineage>
</organism>
<proteinExistence type="inferred from homology"/>
<feature type="compositionally biased region" description="Low complexity" evidence="13">
    <location>
        <begin position="208"/>
        <end position="217"/>
    </location>
</feature>
<keyword evidence="12" id="KW-0175">Coiled coil</keyword>
<feature type="region of interest" description="Disordered" evidence="13">
    <location>
        <begin position="1557"/>
        <end position="1576"/>
    </location>
</feature>
<evidence type="ECO:0000256" key="10">
    <source>
        <dbReference type="ARBA" id="ARBA00034494"/>
    </source>
</evidence>
<evidence type="ECO:0000313" key="15">
    <source>
        <dbReference type="EMBL" id="JAV09641.1"/>
    </source>
</evidence>
<dbReference type="Gene3D" id="3.30.2410.10">
    <property type="entry name" value="Hect, E3 ligase catalytic domain"/>
    <property type="match status" value="1"/>
</dbReference>
<dbReference type="Gene3D" id="3.90.1750.10">
    <property type="entry name" value="Hect, E3 ligase catalytic domains"/>
    <property type="match status" value="1"/>
</dbReference>
<dbReference type="FunFam" id="3.90.1750.10:FF:000003">
    <property type="entry name" value="E3 ubiquitin-protein ligase UPL1"/>
    <property type="match status" value="1"/>
</dbReference>
<dbReference type="Pfam" id="PF00632">
    <property type="entry name" value="HECT"/>
    <property type="match status" value="1"/>
</dbReference>
<feature type="compositionally biased region" description="Basic residues" evidence="13">
    <location>
        <begin position="424"/>
        <end position="436"/>
    </location>
</feature>
<comment type="subcellular location">
    <subcellularLocation>
        <location evidence="2">Nucleus</location>
    </subcellularLocation>
</comment>
<feature type="compositionally biased region" description="Acidic residues" evidence="13">
    <location>
        <begin position="507"/>
        <end position="541"/>
    </location>
</feature>
<feature type="active site" description="Glycyl thioester intermediate" evidence="11">
    <location>
        <position position="2131"/>
    </location>
</feature>
<dbReference type="InterPro" id="IPR000569">
    <property type="entry name" value="HECT_dom"/>
</dbReference>
<evidence type="ECO:0000256" key="6">
    <source>
        <dbReference type="ARBA" id="ARBA00022679"/>
    </source>
</evidence>
<evidence type="ECO:0000256" key="12">
    <source>
        <dbReference type="SAM" id="Coils"/>
    </source>
</evidence>
<dbReference type="FunFam" id="3.30.2410.10:FF:000004">
    <property type="entry name" value="E3 ubiquitin-protein ligase HUWE1, variant"/>
    <property type="match status" value="1"/>
</dbReference>
<feature type="region of interest" description="Disordered" evidence="13">
    <location>
        <begin position="865"/>
        <end position="915"/>
    </location>
</feature>
<evidence type="ECO:0000256" key="3">
    <source>
        <dbReference type="ARBA" id="ARBA00004906"/>
    </source>
</evidence>
<keyword evidence="7 11" id="KW-0833">Ubl conjugation pathway</keyword>
<keyword evidence="5" id="KW-0813">Transport</keyword>
<dbReference type="InterPro" id="IPR025527">
    <property type="entry name" value="HUWE1/Rev1_UBM"/>
</dbReference>
<comment type="catalytic activity">
    <reaction evidence="1">
        <text>S-ubiquitinyl-[E2 ubiquitin-conjugating enzyme]-L-cysteine + [acceptor protein]-L-lysine = [E2 ubiquitin-conjugating enzyme]-L-cysteine + N(6)-ubiquitinyl-[acceptor protein]-L-lysine.</text>
        <dbReference type="EC" id="2.3.2.26"/>
    </reaction>
</comment>
<evidence type="ECO:0000259" key="14">
    <source>
        <dbReference type="PROSITE" id="PS50237"/>
    </source>
</evidence>
<dbReference type="GO" id="GO:0006511">
    <property type="term" value="P:ubiquitin-dependent protein catabolic process"/>
    <property type="evidence" value="ECO:0007669"/>
    <property type="project" value="TreeGrafter"/>
</dbReference>
<dbReference type="SUPFAM" id="SSF56204">
    <property type="entry name" value="Hect, E3 ligase catalytic domain"/>
    <property type="match status" value="1"/>
</dbReference>
<dbReference type="CDD" id="cd00078">
    <property type="entry name" value="HECTc"/>
    <property type="match status" value="1"/>
</dbReference>
<reference evidence="15" key="1">
    <citation type="submission" date="2016-12" db="EMBL/GenBank/DDBJ databases">
        <title>An insight into the sialome and mialome of the sand fly, Nyssomyia neivai.</title>
        <authorList>
            <person name="Sebastian V."/>
            <person name="Goulart T.M."/>
            <person name="Oliveira W."/>
            <person name="Calvo E."/>
            <person name="Oliveira L.F."/>
            <person name="Pinto M.C."/>
            <person name="Rosselino A.M."/>
            <person name="Ribeiro J.M."/>
        </authorList>
    </citation>
    <scope>NUCLEOTIDE SEQUENCE</scope>
</reference>
<dbReference type="GO" id="GO:0061630">
    <property type="term" value="F:ubiquitin protein ligase activity"/>
    <property type="evidence" value="ECO:0007669"/>
    <property type="project" value="UniProtKB-EC"/>
</dbReference>
<protein>
    <recommendedName>
        <fullName evidence="4">HECT-type E3 ubiquitin transferase</fullName>
        <ecNumber evidence="4">2.3.2.26</ecNumber>
    </recommendedName>
</protein>
<keyword evidence="6" id="KW-0808">Transferase</keyword>
<dbReference type="SMART" id="SM00119">
    <property type="entry name" value="HECTc"/>
    <property type="match status" value="1"/>
</dbReference>
<feature type="compositionally biased region" description="Low complexity" evidence="13">
    <location>
        <begin position="467"/>
        <end position="488"/>
    </location>
</feature>
<dbReference type="Pfam" id="PF14377">
    <property type="entry name" value="UBM"/>
    <property type="match status" value="3"/>
</dbReference>
<evidence type="ECO:0000256" key="13">
    <source>
        <dbReference type="SAM" id="MobiDB-lite"/>
    </source>
</evidence>
<accession>A0A1L8DTA2</accession>
<dbReference type="PANTHER" id="PTHR11254:SF67">
    <property type="entry name" value="E3 UBIQUITIN-PROTEIN LIGASE HUWE1"/>
    <property type="match status" value="1"/>
</dbReference>
<evidence type="ECO:0000256" key="11">
    <source>
        <dbReference type="PROSITE-ProRule" id="PRU00104"/>
    </source>
</evidence>
<dbReference type="GO" id="GO:0005737">
    <property type="term" value="C:cytoplasm"/>
    <property type="evidence" value="ECO:0007669"/>
    <property type="project" value="TreeGrafter"/>
</dbReference>
<comment type="similarity">
    <text evidence="10">Belongs to the UPL family. TOM1/PTR1 subfamily.</text>
</comment>
<dbReference type="InterPro" id="IPR035983">
    <property type="entry name" value="Hect_E3_ubiquitin_ligase"/>
</dbReference>
<feature type="region of interest" description="Disordered" evidence="13">
    <location>
        <begin position="1390"/>
        <end position="1416"/>
    </location>
</feature>
<sequence length="2164" mass="241978">MVLEILIDLLPLSVDANVKMSLMKVCLRVTRHFPHAKYFAQHGGIEALLRMRQVPGQPAFLQMALLLIRHAIEEPRTLELAMESVIASRLAPNVPTGYRDLIYLTRQVSAAVARSPETYTKVAKKMLRLDPSRRGDEDSRLLVKLAQPPTTSRNYSVEDKVTHEVINAILGALVASLGAVDDEAPPPNPEEVPLPDDDDNDSPRARSPRWSAAATTSEAASDLDRPLLSKGVLLRFLSDLVRSYQTVALIVAEHTIAPDDTPLLAYLIDTFIPGTESSRDRECNASARMLISSLAAMSGVGKIQSILIHELKSALVRTWQAGDMARKCVHIQLLAQLIPILIEGSPPEPPVVMTTSGLRQQLMMPRRNNMFYGMVRLNLIDDLAKVTQQVDFANPHAIATLNAALKPLETLLRLTNQPSLSVVTRRRQTRTTRRAAPRAAATTEEAPPRNVDLIVETVMMSPENGERPAPTGGTTEPTPAPQEGAPWTEETEEPPTWHDLYTMESSSDSEESEAENAEPADMENEEEEEPEEAEEPSDIDVDEETRQFIEMYDQHAYGGRRSPTFGDMEREQDDVITIQYPRDESTYIIGAETPATPDTPRDTASPRVYFHTTMYEESANDAPAQREGAAAPQAPITAAGNLQLLMGSPSQSLPATETNRTTQHTNRMRRYQYLRSIAARSTSQPVILQRLLGSSTHISSTTPFRDATRVVLMDNGFGIFSPQAPSSGQDEGAIDVIDRADYMFNRSLAASLNNTPSVLSAWVEESKLLGLETQSYICLTVCDDILRELEVHKAAETAKLAAKKKKQADGKAKAAANGPATEEMKVPDGEVATVPEIRIERPPEAGQAVATPQQEVTMRTAAQQTLPNVAEEGNEDTGDETQAREQESIRVILMTRTTDGESEPEAERNSEDSQMNRFSMHRDEQMMRPFADEMSFSEGDDDVFDRNVTERNMAVITIPDDEDDEDNEEEEEDEEEEEVPEEEVLEVEEDSPAEAAAQTNPQEAAAQSSSDSMSNVPAGIDPSFLAALPAEMRHEVIEEHLRVERNREEAQRNAAQHENHAIAEINSEFLAALPPNIQEEVLAQQRIDLRQQAAATANPNDPVDAAAFFQNLSPALRQSILTDMEDSQISVLPPELAAEAQNLRRDWQLMQEHVMNLLGGASGGSPGAVLRYRGRDSAPRSRLRGGWGQASHLHGLGESSSDGVVTVLGQHSSTIDRQGNALLDQEALASLLVMLFVDAPKFNVMRFHRVVRSLCFHPPTRRWIIRALLAIMERTGEKVALALRRQEGRKRGPKSSRQPERPTWLNIRLDPALGSRANVFIYSGKKLLLHPQAASFACRHALELLTLLAKTFAANFIPASQEKTQDEAGPSRQPPAEDFWAILLRLDTPGGRVAPPEPQKRTPGQHVPRPKPTPVTFSEPEAVALEESAFGRLIVMLRARNIRKSKPLTDKLLRLLAYVSIALPKEPPEPEEGAARQESPAFIKNYSVEMLKMIVEVLSEKSCTEDGLDDIATLLVNVSECSAAMRESVINLLLGAVTELAQRLEEQIRKLMEELAATATDTPGDPSPDEPSRRGTLQDRFTREVVVVSSEGRPRATGDLQLPSMAPLVAKTSNQTFFLRTLKIIFQIRKPDAEDTSLSDTFTLDTLWQALSDCLELLKQTHDHHAVLVFQSAVEAFFLMHAPAKRAEGTAAATSEARLDVAALDVVSPMSPIAHENDLQRPSPKERQVDASPSHVSTTGHHQKFLKFAEKHRTVLNQILRQYTTHLADGPFAVLVDHTRILDFDVKRRYFRTELERCDEGIRREELAIHVNRMNVFEDSFRELYRRNPEEWKNRFYIAFEDEEGQDAGGLLREWYVIISREIFNPNYALFTVSPGDRVTYMINPSSHANSNHLCYYKFVGRVIAKAIYDNKLLECYFTRSLYKHILGIRVKYTDMESEDYDFYKGLVFLKENHITALGYELTFSLELQEFGVTEVRDLIPNGRNITVTEENKLEYIRLVCQLKMSGSIKQQLNAFLDGFYDIIPKRLISIFNEQELELLISGLPNVDIEDLRANTEYHKYSPNSIQIQWFWRALRSFDQADRAKFLQFVTGTSKVPLQGFAALEGMNGIQKFQIHRDDRSTDRLPSAHTCFNQLDLPVYKTYDKLRECLYKAIHECSEGFGFA</sequence>
<feature type="domain" description="HECT" evidence="14">
    <location>
        <begin position="1828"/>
        <end position="2164"/>
    </location>
</feature>
<dbReference type="Gene3D" id="6.10.250.1630">
    <property type="match status" value="1"/>
</dbReference>
<evidence type="ECO:0000256" key="2">
    <source>
        <dbReference type="ARBA" id="ARBA00004123"/>
    </source>
</evidence>
<feature type="region of interest" description="Disordered" evidence="13">
    <location>
        <begin position="1714"/>
        <end position="1738"/>
    </location>
</feature>
<evidence type="ECO:0000256" key="4">
    <source>
        <dbReference type="ARBA" id="ARBA00012485"/>
    </source>
</evidence>
<feature type="compositionally biased region" description="Acidic residues" evidence="13">
    <location>
        <begin position="959"/>
        <end position="992"/>
    </location>
</feature>
<feature type="compositionally biased region" description="Low complexity" evidence="13">
    <location>
        <begin position="993"/>
        <end position="1007"/>
    </location>
</feature>
<dbReference type="PANTHER" id="PTHR11254">
    <property type="entry name" value="HECT DOMAIN UBIQUITIN-PROTEIN LIGASE"/>
    <property type="match status" value="1"/>
</dbReference>
<comment type="pathway">
    <text evidence="3">Protein modification; protein ubiquitination.</text>
</comment>
<dbReference type="EC" id="2.3.2.26" evidence="4"/>
<dbReference type="PROSITE" id="PS50237">
    <property type="entry name" value="HECT"/>
    <property type="match status" value="1"/>
</dbReference>
<keyword evidence="8" id="KW-0509">mRNA transport</keyword>
<feature type="region of interest" description="Disordered" evidence="13">
    <location>
        <begin position="952"/>
        <end position="1018"/>
    </location>
</feature>
<dbReference type="EMBL" id="GFDF01004443">
    <property type="protein sequence ID" value="JAV09641.1"/>
    <property type="molecule type" value="Transcribed_RNA"/>
</dbReference>